<keyword evidence="13" id="KW-0687">Ribonucleoprotein</keyword>
<reference evidence="21" key="3">
    <citation type="submission" date="2025-09" db="UniProtKB">
        <authorList>
            <consortium name="Ensembl"/>
        </authorList>
    </citation>
    <scope>IDENTIFICATION</scope>
</reference>
<keyword evidence="5" id="KW-0698">rRNA processing</keyword>
<dbReference type="FunFam" id="2.130.10.10:FF:000143">
    <property type="entry name" value="U3 small nucleolar RNA-interacting protein 2 isoform X2"/>
    <property type="match status" value="1"/>
</dbReference>
<keyword evidence="4" id="KW-1017">Isopeptide bond</keyword>
<proteinExistence type="inferred from homology"/>
<keyword evidence="11" id="KW-0007">Acetylation</keyword>
<dbReference type="GO" id="GO:0032040">
    <property type="term" value="C:small-subunit processome"/>
    <property type="evidence" value="ECO:0007669"/>
    <property type="project" value="TreeGrafter"/>
</dbReference>
<feature type="repeat" description="WD" evidence="19">
    <location>
        <begin position="306"/>
        <end position="346"/>
    </location>
</feature>
<keyword evidence="8" id="KW-0677">Repeat</keyword>
<dbReference type="Proteomes" id="UP000472271">
    <property type="component" value="Chromosome 5"/>
</dbReference>
<feature type="repeat" description="WD" evidence="19">
    <location>
        <begin position="265"/>
        <end position="306"/>
    </location>
</feature>
<dbReference type="InterPro" id="IPR001680">
    <property type="entry name" value="WD40_rpt"/>
</dbReference>
<evidence type="ECO:0000256" key="13">
    <source>
        <dbReference type="ARBA" id="ARBA00023274"/>
    </source>
</evidence>
<dbReference type="PROSITE" id="PS00678">
    <property type="entry name" value="WD_REPEATS_1"/>
    <property type="match status" value="2"/>
</dbReference>
<accession>A0A673ATS6</accession>
<evidence type="ECO:0000256" key="3">
    <source>
        <dbReference type="ARBA" id="ARBA00022481"/>
    </source>
</evidence>
<evidence type="ECO:0000256" key="9">
    <source>
        <dbReference type="ARBA" id="ARBA00022843"/>
    </source>
</evidence>
<keyword evidence="10" id="KW-0694">RNA-binding</keyword>
<feature type="repeat" description="WD" evidence="19">
    <location>
        <begin position="181"/>
        <end position="222"/>
    </location>
</feature>
<dbReference type="InterPro" id="IPR039241">
    <property type="entry name" value="Rrp9-like"/>
</dbReference>
<dbReference type="GO" id="GO:0034511">
    <property type="term" value="F:U3 snoRNA binding"/>
    <property type="evidence" value="ECO:0007669"/>
    <property type="project" value="InterPro"/>
</dbReference>
<dbReference type="Pfam" id="PF00400">
    <property type="entry name" value="WD40"/>
    <property type="match status" value="6"/>
</dbReference>
<comment type="similarity">
    <text evidence="2">Belongs to the WD repeat RRP9 family.</text>
</comment>
<evidence type="ECO:0000256" key="4">
    <source>
        <dbReference type="ARBA" id="ARBA00022499"/>
    </source>
</evidence>
<evidence type="ECO:0000256" key="19">
    <source>
        <dbReference type="PROSITE-ProRule" id="PRU00221"/>
    </source>
</evidence>
<reference evidence="21" key="1">
    <citation type="submission" date="2019-06" db="EMBL/GenBank/DDBJ databases">
        <authorList>
            <consortium name="Wellcome Sanger Institute Data Sharing"/>
        </authorList>
    </citation>
    <scope>NUCLEOTIDE SEQUENCE [LARGE SCALE GENOMIC DNA]</scope>
</reference>
<sequence>RFIMSSSFFIKTKQNPKLAKKGKNTAVSKRKKPSSKYNEEISSDSETESSAEPKKRQTNVDYEYDETPQEKKLRLAKQYLEQLKEEGKFVSTAVILKLVCIVLEQKGKLQRLIAKDILPPDASEIRVLRGHKLPITCLVITPDDKCIFSAAKDCSIIKWDVESGKKLHTIHGGRKGTEDRHVGHTAHILCMTISSDGKYLATGDMNKLIMIWEAETCKHLYKFTGHKGPVSGLSFRKGTHDLYSASHDRSVKVWNVDENAYVETLFGHQDIITGLDSLSRECCVTAGGRDRTVRVWKIAEESQLVFHGHEGSIDCIQLINEEYMITGADDGSVSLWSVNKKKPLSTVKQAHGCHGDAGLEQPHWVASVAALQNSDTVASGSHNSQIQLWKCGHNYRGLEPLFSVPLSGFINSLKFSSSGQFLVAGVGQEHRLGRWWRLKEAKNGIYIIPLKRKLQIGQVTAHS</sequence>
<keyword evidence="9" id="KW-0832">Ubl conjugation</keyword>
<evidence type="ECO:0000256" key="2">
    <source>
        <dbReference type="ARBA" id="ARBA00006777"/>
    </source>
</evidence>
<evidence type="ECO:0000256" key="11">
    <source>
        <dbReference type="ARBA" id="ARBA00022990"/>
    </source>
</evidence>
<name>A0A673ATS6_9TELE</name>
<feature type="repeat" description="WD" evidence="19">
    <location>
        <begin position="223"/>
        <end position="264"/>
    </location>
</feature>
<dbReference type="InterPro" id="IPR019775">
    <property type="entry name" value="WD40_repeat_CS"/>
</dbReference>
<protein>
    <recommendedName>
        <fullName evidence="16">U3 small nucleolar RNA-interacting protein 2</fullName>
    </recommendedName>
    <alternativeName>
        <fullName evidence="18">RRP9 homolog</fullName>
    </alternativeName>
    <alternativeName>
        <fullName evidence="17">U3 small nucleolar ribonucleoprotein-associated 55 kDa protein</fullName>
    </alternativeName>
</protein>
<keyword evidence="7 19" id="KW-0853">WD repeat</keyword>
<feature type="repeat" description="WD" evidence="19">
    <location>
        <begin position="128"/>
        <end position="169"/>
    </location>
</feature>
<dbReference type="PANTHER" id="PTHR19865">
    <property type="entry name" value="U3 SMALL NUCLEOLAR RNA INTERACTING PROTEIN 2"/>
    <property type="match status" value="1"/>
</dbReference>
<dbReference type="SMART" id="SM00320">
    <property type="entry name" value="WD40"/>
    <property type="match status" value="6"/>
</dbReference>
<dbReference type="CDD" id="cd00200">
    <property type="entry name" value="WD40"/>
    <property type="match status" value="1"/>
</dbReference>
<dbReference type="Ensembl" id="ENSSORT00005032672.1">
    <property type="protein sequence ID" value="ENSSORP00005031788.1"/>
    <property type="gene ID" value="ENSSORG00005013808.1"/>
</dbReference>
<evidence type="ECO:0000256" key="7">
    <source>
        <dbReference type="ARBA" id="ARBA00022574"/>
    </source>
</evidence>
<evidence type="ECO:0000256" key="5">
    <source>
        <dbReference type="ARBA" id="ARBA00022552"/>
    </source>
</evidence>
<comment type="function">
    <text evidence="14">Component of a nucleolar small nuclear ribonucleoprotein particle (snoRNP) thought to participate in the processing and modification of pre-ribosomal RNA (pre-rRNA). Part of the small subunit (SSU) processome, first precursor of the small eukaryotic ribosomal subunit. During the assembly of the SSU processome in the nucleolus, many ribosome biogenesis factors, an RNA chaperone and ribosomal proteins associate with the nascent pre-rRNA and work in concert to generate RNA folding, modifications, rearrangements and cleavage as well as targeted degradation of pre-ribosomal RNA by the RNA exosome.</text>
</comment>
<keyword evidence="6" id="KW-0597">Phosphoprotein</keyword>
<evidence type="ECO:0000256" key="17">
    <source>
        <dbReference type="ARBA" id="ARBA00076054"/>
    </source>
</evidence>
<feature type="compositionally biased region" description="Basic residues" evidence="20">
    <location>
        <begin position="18"/>
        <end position="34"/>
    </location>
</feature>
<dbReference type="InterPro" id="IPR020472">
    <property type="entry name" value="WD40_PAC1"/>
</dbReference>
<evidence type="ECO:0000256" key="16">
    <source>
        <dbReference type="ARBA" id="ARBA00074377"/>
    </source>
</evidence>
<evidence type="ECO:0000313" key="22">
    <source>
        <dbReference type="Proteomes" id="UP000472271"/>
    </source>
</evidence>
<feature type="region of interest" description="Disordered" evidence="20">
    <location>
        <begin position="15"/>
        <end position="61"/>
    </location>
</feature>
<evidence type="ECO:0000256" key="1">
    <source>
        <dbReference type="ARBA" id="ARBA00004604"/>
    </source>
</evidence>
<dbReference type="PROSITE" id="PS50294">
    <property type="entry name" value="WD_REPEATS_REGION"/>
    <property type="match status" value="4"/>
</dbReference>
<evidence type="ECO:0000256" key="15">
    <source>
        <dbReference type="ARBA" id="ARBA00065513"/>
    </source>
</evidence>
<dbReference type="InterPro" id="IPR036322">
    <property type="entry name" value="WD40_repeat_dom_sf"/>
</dbReference>
<reference evidence="21" key="2">
    <citation type="submission" date="2025-08" db="UniProtKB">
        <authorList>
            <consortium name="Ensembl"/>
        </authorList>
    </citation>
    <scope>IDENTIFICATION</scope>
</reference>
<keyword evidence="3" id="KW-0488">Methylation</keyword>
<evidence type="ECO:0000256" key="12">
    <source>
        <dbReference type="ARBA" id="ARBA00023242"/>
    </source>
</evidence>
<evidence type="ECO:0000256" key="18">
    <source>
        <dbReference type="ARBA" id="ARBA00077445"/>
    </source>
</evidence>
<evidence type="ECO:0000313" key="21">
    <source>
        <dbReference type="Ensembl" id="ENSSORP00005031788.1"/>
    </source>
</evidence>
<dbReference type="PRINTS" id="PR00320">
    <property type="entry name" value="GPROTEINBRPT"/>
</dbReference>
<dbReference type="PANTHER" id="PTHR19865:SF0">
    <property type="entry name" value="U3 SMALL NUCLEOLAR RNA-INTERACTING PROTEIN 2"/>
    <property type="match status" value="1"/>
</dbReference>
<evidence type="ECO:0000256" key="14">
    <source>
        <dbReference type="ARBA" id="ARBA00055322"/>
    </source>
</evidence>
<comment type="subcellular location">
    <subcellularLocation>
        <location evidence="1">Nucleus</location>
        <location evidence="1">Nucleolus</location>
    </subcellularLocation>
</comment>
<evidence type="ECO:0000256" key="20">
    <source>
        <dbReference type="SAM" id="MobiDB-lite"/>
    </source>
</evidence>
<keyword evidence="12" id="KW-0539">Nucleus</keyword>
<comment type="subunit">
    <text evidence="15">Interacts specifically with the U3 small nucleolar RNA (U3 snoRNA). Binds a sub-fragment of the U3 snoRNA surrounding the B/C motif (3UBC). This association with the U3BC RNA is dependent on the binding of a protein called 15.5K to the box B/C motif. The association of the protein with the U3BC RNA was found to be also dependent on a conserved RNA structure that flanks the box B/C motif. Part of the small subunit (SSU) processome, composed of more than 70 proteins and the RNA chaperone small nucleolar RNA (snoRNA) U3.</text>
</comment>
<evidence type="ECO:0000256" key="8">
    <source>
        <dbReference type="ARBA" id="ARBA00022737"/>
    </source>
</evidence>
<gene>
    <name evidence="21" type="primary">rrp9</name>
</gene>
<dbReference type="GO" id="GO:0006364">
    <property type="term" value="P:rRNA processing"/>
    <property type="evidence" value="ECO:0007669"/>
    <property type="project" value="UniProtKB-KW"/>
</dbReference>
<dbReference type="PROSITE" id="PS50082">
    <property type="entry name" value="WD_REPEATS_2"/>
    <property type="match status" value="5"/>
</dbReference>
<evidence type="ECO:0000256" key="6">
    <source>
        <dbReference type="ARBA" id="ARBA00022553"/>
    </source>
</evidence>
<evidence type="ECO:0000256" key="10">
    <source>
        <dbReference type="ARBA" id="ARBA00022884"/>
    </source>
</evidence>
<dbReference type="Gene3D" id="2.130.10.10">
    <property type="entry name" value="YVTN repeat-like/Quinoprotein amine dehydrogenase"/>
    <property type="match status" value="1"/>
</dbReference>
<dbReference type="InterPro" id="IPR015943">
    <property type="entry name" value="WD40/YVTN_repeat-like_dom_sf"/>
</dbReference>
<dbReference type="AlphaFoldDB" id="A0A673ATS6"/>
<organism evidence="21 22">
    <name type="scientific">Sphaeramia orbicularis</name>
    <name type="common">orbiculate cardinalfish</name>
    <dbReference type="NCBI Taxonomy" id="375764"/>
    <lineage>
        <taxon>Eukaryota</taxon>
        <taxon>Metazoa</taxon>
        <taxon>Chordata</taxon>
        <taxon>Craniata</taxon>
        <taxon>Vertebrata</taxon>
        <taxon>Euteleostomi</taxon>
        <taxon>Actinopterygii</taxon>
        <taxon>Neopterygii</taxon>
        <taxon>Teleostei</taxon>
        <taxon>Neoteleostei</taxon>
        <taxon>Acanthomorphata</taxon>
        <taxon>Gobiaria</taxon>
        <taxon>Kurtiformes</taxon>
        <taxon>Apogonoidei</taxon>
        <taxon>Apogonidae</taxon>
        <taxon>Apogoninae</taxon>
        <taxon>Sphaeramia</taxon>
    </lineage>
</organism>
<dbReference type="SUPFAM" id="SSF50978">
    <property type="entry name" value="WD40 repeat-like"/>
    <property type="match status" value="1"/>
</dbReference>
<keyword evidence="22" id="KW-1185">Reference proteome</keyword>